<keyword evidence="2" id="KW-1185">Reference proteome</keyword>
<evidence type="ECO:0000313" key="2">
    <source>
        <dbReference type="Proteomes" id="UP001732700"/>
    </source>
</evidence>
<reference evidence="1" key="1">
    <citation type="submission" date="2021-05" db="EMBL/GenBank/DDBJ databases">
        <authorList>
            <person name="Scholz U."/>
            <person name="Mascher M."/>
            <person name="Fiebig A."/>
        </authorList>
    </citation>
    <scope>NUCLEOTIDE SEQUENCE [LARGE SCALE GENOMIC DNA]</scope>
</reference>
<accession>A0ACD5TGY1</accession>
<name>A0ACD5TGY1_AVESA</name>
<organism evidence="1 2">
    <name type="scientific">Avena sativa</name>
    <name type="common">Oat</name>
    <dbReference type="NCBI Taxonomy" id="4498"/>
    <lineage>
        <taxon>Eukaryota</taxon>
        <taxon>Viridiplantae</taxon>
        <taxon>Streptophyta</taxon>
        <taxon>Embryophyta</taxon>
        <taxon>Tracheophyta</taxon>
        <taxon>Spermatophyta</taxon>
        <taxon>Magnoliopsida</taxon>
        <taxon>Liliopsida</taxon>
        <taxon>Poales</taxon>
        <taxon>Poaceae</taxon>
        <taxon>BOP clade</taxon>
        <taxon>Pooideae</taxon>
        <taxon>Poodae</taxon>
        <taxon>Poeae</taxon>
        <taxon>Poeae Chloroplast Group 1 (Aveneae type)</taxon>
        <taxon>Aveninae</taxon>
        <taxon>Avena</taxon>
    </lineage>
</organism>
<dbReference type="Proteomes" id="UP001732700">
    <property type="component" value="Chromosome 1A"/>
</dbReference>
<protein>
    <submittedName>
        <fullName evidence="1">Uncharacterized protein</fullName>
    </submittedName>
</protein>
<reference evidence="1" key="2">
    <citation type="submission" date="2025-09" db="UniProtKB">
        <authorList>
            <consortium name="EnsemblPlants"/>
        </authorList>
    </citation>
    <scope>IDENTIFICATION</scope>
</reference>
<dbReference type="EnsemblPlants" id="AVESA.00010b.r2.1AG0051320.2">
    <property type="protein sequence ID" value="AVESA.00010b.r2.1AG0051320.2.CDS"/>
    <property type="gene ID" value="AVESA.00010b.r2.1AG0051320"/>
</dbReference>
<proteinExistence type="predicted"/>
<evidence type="ECO:0000313" key="1">
    <source>
        <dbReference type="EnsemblPlants" id="AVESA.00010b.r2.1AG0051320.2.CDS"/>
    </source>
</evidence>
<sequence length="1488" mass="160962">MNSPHLGLGLAPPPSADPSAAPPPRRAPRLAKRRHAATTSRSRAQPSTSTPSWNPFGGGGTDATGQDGTAARFGSVDGGGGSGFGKGQNEGFVFGTAPTARQQSPPPPASSSSEAPFVFGSVRDSLPRFNEGSSAASKLDDMMEKMNLRSPGKCSVVGGEGMDQKDKSSVSGVTIPSLGSKSEANALPEKLTQLNIGTRAPLQNESANGVPKVFVFGSSGASNFPDSTSTASSRADSQASTSVQVTEGNDAPGSGHADDTKDFVPSGVDTNESSADCGTDDASVLREKITQLNIRSDTFQYMKDGGSGSHQTEVFAFGGGGTAGTVFGHVSSNTSDKGSVFLSFANINISSSNTAALPPERASNLNVRGGVTQIIGNDNANCPPEAFVFGRNESTHSASEHSAHDNLETILPAKMTKLNMQHRIPSQSMKDEAATRHPEPFVFGTNVTSSSSVKTTFTSFQSNVSSETEDNRRSFANDDTRDPAYSRSNNDKGYVTSNFVLGSGSSATARSEVAAEHALQDEIRKLNINREGPSVGSVNGNDASTPAFSFHSKAEATPGYGTIPQPKVQESCPFTPFSPSSNFSTSANEMPSFSSNLMNAGRENTPRESCGVKPDQASCSRESLFGIDYIKSAYRDKKEAHKSTRKKKRPTRLKQHAQLHHVSQETCTNGPSSDLTGDYSPMDCSPYQAAVEQVSREPSVDCDQSIHILNSSVSNQNTSCAEDDLVSATEHLVMDAHLPTYQHEGRDTTADASESNFGSNFSSFEEEINFLDRTQPLFTNMSVGANGEPRMYTTEYSVDGFECNITGKTSEVNSSRTPRESGEPVNTQSSSANLSGLNFTFGTSLYPESSSSTQNRTSKRKLRTKGSQVPKSSATQASVQPKSLQDTNMQFSPETSETKNSVKEQSSRDASILADLETCETWRTSGNKAYANGHFATAEGCYTRGINSISQYGTSGRCSRALMLCYSNRAATRMSLGRMREALQDCSIATSIDPTFLKAKVRAANCQLALGDLEGASSNYTACLKASNTANFDIKMSAEASDGVERVKRVTDWISQSRELLKKRTLPDAKTALEFISSALEISTHSDNLMEMKAEALLTLGRYEEVIELCQETVDLAERNSILINANGEPNKSSASGKAECSVTLWRPYLICKSYFLLGKLDEALDLLKRHELVTPVKESDGSTALKCFSSLSTSIRQLLSFKAAGNESFQARRYSEAVEQYSAALACNSESRPFSAVCFCNRAAAYQALGQLTDAIADCSLAMVLDADYPKAISRRATLYEMIRDYGQSANDLRRLISLLQKQANKPGVSPKVMNKHSDLKQARARLLSVEDEARKDTPLNLYLVLGVEPSCSPPDIKKAYRKAALRHHPDKATQLLVRNENADDGFWRDVAKEVYADADHLFKTIGEAYNILSDPDKREEYDIEENLRNSARRSYRGRSTQRTPEQHYKKQYDRGFSPRQWQSAGQSNNGAPRSRWSGYEYADDHW</sequence>